<feature type="domain" description="Large ribosomal subunit protein uL30-like ferredoxin-like fold" evidence="9">
    <location>
        <begin position="76"/>
        <end position="125"/>
    </location>
</feature>
<reference evidence="10" key="1">
    <citation type="submission" date="2020-05" db="UniProtKB">
        <authorList>
            <consortium name="EnsemblMetazoa"/>
        </authorList>
    </citation>
    <scope>IDENTIFICATION</scope>
    <source>
        <strain evidence="10">BB02</strain>
    </source>
</reference>
<evidence type="ECO:0000256" key="1">
    <source>
        <dbReference type="ARBA" id="ARBA00004173"/>
    </source>
</evidence>
<keyword evidence="5" id="KW-0496">Mitochondrion</keyword>
<dbReference type="VEuPathDB" id="VectorBase:BGLB034258"/>
<dbReference type="GO" id="GO:0006412">
    <property type="term" value="P:translation"/>
    <property type="evidence" value="ECO:0007669"/>
    <property type="project" value="InterPro"/>
</dbReference>
<evidence type="ECO:0000256" key="5">
    <source>
        <dbReference type="ARBA" id="ARBA00023128"/>
    </source>
</evidence>
<dbReference type="OrthoDB" id="9973389at2759"/>
<keyword evidence="3" id="KW-0809">Transit peptide</keyword>
<dbReference type="Proteomes" id="UP000076420">
    <property type="component" value="Unassembled WGS sequence"/>
</dbReference>
<comment type="similarity">
    <text evidence="2">Belongs to the universal ribosomal protein uL30 family.</text>
</comment>
<evidence type="ECO:0000313" key="10">
    <source>
        <dbReference type="EnsemblMetazoa" id="BGLB034258-PA"/>
    </source>
</evidence>
<evidence type="ECO:0000256" key="2">
    <source>
        <dbReference type="ARBA" id="ARBA00007594"/>
    </source>
</evidence>
<dbReference type="GO" id="GO:0005743">
    <property type="term" value="C:mitochondrial inner membrane"/>
    <property type="evidence" value="ECO:0007669"/>
    <property type="project" value="UniProtKB-ARBA"/>
</dbReference>
<sequence length="243" mass="29575">MAASLQTKILLPVLSTLKLPYLELVRWKSRGLFVRRKKPIKKWFDPKDTSWAEPILKHKKLKESQPEPEPAMLHMVYRMKSHFTRPYWEKDILKEYGLFEKAYNPVILKNTPEINEKLRTVKHLIRIKPITFPYGLPKDEKDYKHCYLKENGEFIVRHRINDESDEVAQAWAEVRVVEEQEEEEDIWKMDKETIQREARKTLLTYRLSQEYFREKYVYKYNQDGKEHRYSGKDRIASHRQDWY</sequence>
<dbReference type="KEGG" id="bgt:106061481"/>
<dbReference type="PANTHER" id="PTHR15892:SF2">
    <property type="entry name" value="LARGE RIBOSOMAL SUBUNIT PROTEIN UL30M"/>
    <property type="match status" value="1"/>
</dbReference>
<evidence type="ECO:0000256" key="7">
    <source>
        <dbReference type="ARBA" id="ARBA00035281"/>
    </source>
</evidence>
<protein>
    <recommendedName>
        <fullName evidence="7">Large ribosomal subunit protein uL30m</fullName>
    </recommendedName>
    <alternativeName>
        <fullName evidence="8">39S ribosomal protein L30, mitochondrial</fullName>
    </alternativeName>
</protein>
<evidence type="ECO:0000256" key="3">
    <source>
        <dbReference type="ARBA" id="ARBA00022946"/>
    </source>
</evidence>
<dbReference type="SUPFAM" id="SSF55129">
    <property type="entry name" value="Ribosomal protein L30p/L7e"/>
    <property type="match status" value="1"/>
</dbReference>
<dbReference type="Gene3D" id="3.30.1390.20">
    <property type="entry name" value="Ribosomal protein L30, ferredoxin-like fold domain"/>
    <property type="match status" value="1"/>
</dbReference>
<dbReference type="STRING" id="6526.A0A2C9LRS8"/>
<evidence type="ECO:0000313" key="11">
    <source>
        <dbReference type="Proteomes" id="UP000076420"/>
    </source>
</evidence>
<dbReference type="PANTHER" id="PTHR15892">
    <property type="entry name" value="MITOCHONDRIAL RIBOSOMAL PROTEIN L30"/>
    <property type="match status" value="1"/>
</dbReference>
<evidence type="ECO:0000259" key="9">
    <source>
        <dbReference type="Pfam" id="PF00327"/>
    </source>
</evidence>
<dbReference type="EnsemblMetazoa" id="BGLB034258-RA">
    <property type="protein sequence ID" value="BGLB034258-PA"/>
    <property type="gene ID" value="BGLB034258"/>
</dbReference>
<evidence type="ECO:0000256" key="6">
    <source>
        <dbReference type="ARBA" id="ARBA00023274"/>
    </source>
</evidence>
<keyword evidence="6" id="KW-0687">Ribonucleoprotein</keyword>
<proteinExistence type="inferred from homology"/>
<dbReference type="InterPro" id="IPR016082">
    <property type="entry name" value="Ribosomal_uL30_ferredoxin-like"/>
</dbReference>
<gene>
    <name evidence="10" type="primary">106061481</name>
</gene>
<evidence type="ECO:0000256" key="8">
    <source>
        <dbReference type="ARBA" id="ARBA00035356"/>
    </source>
</evidence>
<comment type="subcellular location">
    <subcellularLocation>
        <location evidence="1">Mitochondrion</location>
    </subcellularLocation>
</comment>
<evidence type="ECO:0000256" key="4">
    <source>
        <dbReference type="ARBA" id="ARBA00022980"/>
    </source>
</evidence>
<dbReference type="VEuPathDB" id="VectorBase:BGLAX_032388"/>
<dbReference type="InterPro" id="IPR005996">
    <property type="entry name" value="Ribosomal_uL30_bac-type"/>
</dbReference>
<organism evidence="10 11">
    <name type="scientific">Biomphalaria glabrata</name>
    <name type="common">Bloodfluke planorb</name>
    <name type="synonym">Freshwater snail</name>
    <dbReference type="NCBI Taxonomy" id="6526"/>
    <lineage>
        <taxon>Eukaryota</taxon>
        <taxon>Metazoa</taxon>
        <taxon>Spiralia</taxon>
        <taxon>Lophotrochozoa</taxon>
        <taxon>Mollusca</taxon>
        <taxon>Gastropoda</taxon>
        <taxon>Heterobranchia</taxon>
        <taxon>Euthyneura</taxon>
        <taxon>Panpulmonata</taxon>
        <taxon>Hygrophila</taxon>
        <taxon>Lymnaeoidea</taxon>
        <taxon>Planorbidae</taxon>
        <taxon>Biomphalaria</taxon>
    </lineage>
</organism>
<dbReference type="GO" id="GO:0015934">
    <property type="term" value="C:large ribosomal subunit"/>
    <property type="evidence" value="ECO:0007669"/>
    <property type="project" value="InterPro"/>
</dbReference>
<dbReference type="InterPro" id="IPR036919">
    <property type="entry name" value="Ribo_uL30_ferredoxin-like_sf"/>
</dbReference>
<dbReference type="FunFam" id="3.30.1390.20:FF:000005">
    <property type="entry name" value="39S ribosomal protein L30, mitochondrial"/>
    <property type="match status" value="1"/>
</dbReference>
<accession>A0A2C9LRS8</accession>
<keyword evidence="4" id="KW-0689">Ribosomal protein</keyword>
<name>A0A2C9LRS8_BIOGL</name>
<dbReference type="Pfam" id="PF00327">
    <property type="entry name" value="Ribosomal_L30"/>
    <property type="match status" value="1"/>
</dbReference>
<dbReference type="GO" id="GO:0003735">
    <property type="term" value="F:structural constituent of ribosome"/>
    <property type="evidence" value="ECO:0007669"/>
    <property type="project" value="InterPro"/>
</dbReference>
<dbReference type="AlphaFoldDB" id="A0A2C9LRS8"/>